<dbReference type="GeneTree" id="ENSGT00390000014226"/>
<proteinExistence type="predicted"/>
<evidence type="ECO:0000313" key="2">
    <source>
        <dbReference type="Proteomes" id="UP000002279"/>
    </source>
</evidence>
<reference evidence="1" key="3">
    <citation type="submission" date="2025-09" db="UniProtKB">
        <authorList>
            <consortium name="Ensembl"/>
        </authorList>
    </citation>
    <scope>IDENTIFICATION</scope>
    <source>
        <strain evidence="1">Glennie</strain>
    </source>
</reference>
<dbReference type="InParanoid" id="A0A6I8MYU0"/>
<dbReference type="AlphaFoldDB" id="A0A6I8MYU0"/>
<accession>A0A6I8MYU0</accession>
<dbReference type="PANTHER" id="PTHR35444">
    <property type="entry name" value="RIKEN CDNA 1700001C19 GENE"/>
    <property type="match status" value="1"/>
</dbReference>
<keyword evidence="2" id="KW-1185">Reference proteome</keyword>
<protein>
    <submittedName>
        <fullName evidence="1">Uncharacterized protein</fullName>
    </submittedName>
</protein>
<reference evidence="1" key="2">
    <citation type="submission" date="2025-08" db="UniProtKB">
        <authorList>
            <consortium name="Ensembl"/>
        </authorList>
    </citation>
    <scope>IDENTIFICATION</scope>
    <source>
        <strain evidence="1">Glennie</strain>
    </source>
</reference>
<gene>
    <name evidence="1" type="primary">CIMIP3</name>
</gene>
<sequence length="101" mass="11835">MPHLRNPMARKVLELSLQGQQRRSMASDCVPVVVDPGSLKPESLKFHFYSQQYSNSYMPFYTVQKPTCGYLYHQNIDHTRKQLNIPCFNIVKWSSHLPDQH</sequence>
<evidence type="ECO:0000313" key="1">
    <source>
        <dbReference type="Ensembl" id="ENSOANP00000033897.1"/>
    </source>
</evidence>
<organism evidence="1 2">
    <name type="scientific">Ornithorhynchus anatinus</name>
    <name type="common">Duckbill platypus</name>
    <dbReference type="NCBI Taxonomy" id="9258"/>
    <lineage>
        <taxon>Eukaryota</taxon>
        <taxon>Metazoa</taxon>
        <taxon>Chordata</taxon>
        <taxon>Craniata</taxon>
        <taxon>Vertebrata</taxon>
        <taxon>Euteleostomi</taxon>
        <taxon>Mammalia</taxon>
        <taxon>Monotremata</taxon>
        <taxon>Ornithorhynchidae</taxon>
        <taxon>Ornithorhynchus</taxon>
    </lineage>
</organism>
<name>A0A6I8MYU0_ORNAN</name>
<dbReference type="OrthoDB" id="5982044at2759"/>
<dbReference type="Bgee" id="ENSOANG00000050013">
    <property type="expression patterns" value="Expressed in testis and 1 other cell type or tissue"/>
</dbReference>
<dbReference type="Proteomes" id="UP000002279">
    <property type="component" value="Chromosome 7"/>
</dbReference>
<dbReference type="PANTHER" id="PTHR35444:SF1">
    <property type="entry name" value="RIKEN CDNA 1700001C19 GENE"/>
    <property type="match status" value="1"/>
</dbReference>
<reference evidence="1 2" key="1">
    <citation type="journal article" date="2008" name="Nature">
        <title>Genome analysis of the platypus reveals unique signatures of evolution.</title>
        <authorList>
            <person name="Warren W.C."/>
            <person name="Hillier L.W."/>
            <person name="Marshall Graves J.A."/>
            <person name="Birney E."/>
            <person name="Ponting C.P."/>
            <person name="Grutzner F."/>
            <person name="Belov K."/>
            <person name="Miller W."/>
            <person name="Clarke L."/>
            <person name="Chinwalla A.T."/>
            <person name="Yang S.P."/>
            <person name="Heger A."/>
            <person name="Locke D.P."/>
            <person name="Miethke P."/>
            <person name="Waters P.D."/>
            <person name="Veyrunes F."/>
            <person name="Fulton L."/>
            <person name="Fulton B."/>
            <person name="Graves T."/>
            <person name="Wallis J."/>
            <person name="Puente X.S."/>
            <person name="Lopez-Otin C."/>
            <person name="Ordonez G.R."/>
            <person name="Eichler E.E."/>
            <person name="Chen L."/>
            <person name="Cheng Z."/>
            <person name="Deakin J.E."/>
            <person name="Alsop A."/>
            <person name="Thompson K."/>
            <person name="Kirby P."/>
            <person name="Papenfuss A.T."/>
            <person name="Wakefield M.J."/>
            <person name="Olender T."/>
            <person name="Lancet D."/>
            <person name="Huttley G.A."/>
            <person name="Smit A.F."/>
            <person name="Pask A."/>
            <person name="Temple-Smith P."/>
            <person name="Batzer M.A."/>
            <person name="Walker J.A."/>
            <person name="Konkel M.K."/>
            <person name="Harris R.S."/>
            <person name="Whittington C.M."/>
            <person name="Wong E.S."/>
            <person name="Gemmell N.J."/>
            <person name="Buschiazzo E."/>
            <person name="Vargas Jentzsch I.M."/>
            <person name="Merkel A."/>
            <person name="Schmitz J."/>
            <person name="Zemann A."/>
            <person name="Churakov G."/>
            <person name="Kriegs J.O."/>
            <person name="Brosius J."/>
            <person name="Murchison E.P."/>
            <person name="Sachidanandam R."/>
            <person name="Smith C."/>
            <person name="Hannon G.J."/>
            <person name="Tsend-Ayush E."/>
            <person name="McMillan D."/>
            <person name="Attenborough R."/>
            <person name="Rens W."/>
            <person name="Ferguson-Smith M."/>
            <person name="Lefevre C.M."/>
            <person name="Sharp J.A."/>
            <person name="Nicholas K.R."/>
            <person name="Ray D.A."/>
            <person name="Kube M."/>
            <person name="Reinhardt R."/>
            <person name="Pringle T.H."/>
            <person name="Taylor J."/>
            <person name="Jones R.C."/>
            <person name="Nixon B."/>
            <person name="Dacheux J.L."/>
            <person name="Niwa H."/>
            <person name="Sekita Y."/>
            <person name="Huang X."/>
            <person name="Stark A."/>
            <person name="Kheradpour P."/>
            <person name="Kellis M."/>
            <person name="Flicek P."/>
            <person name="Chen Y."/>
            <person name="Webber C."/>
            <person name="Hardison R."/>
            <person name="Nelson J."/>
            <person name="Hallsworth-Pepin K."/>
            <person name="Delehaunty K."/>
            <person name="Markovic C."/>
            <person name="Minx P."/>
            <person name="Feng Y."/>
            <person name="Kremitzki C."/>
            <person name="Mitreva M."/>
            <person name="Glasscock J."/>
            <person name="Wylie T."/>
            <person name="Wohldmann P."/>
            <person name="Thiru P."/>
            <person name="Nhan M.N."/>
            <person name="Pohl C.S."/>
            <person name="Smith S.M."/>
            <person name="Hou S."/>
            <person name="Nefedov M."/>
            <person name="de Jong P.J."/>
            <person name="Renfree M.B."/>
            <person name="Mardis E.R."/>
            <person name="Wilson R.K."/>
        </authorList>
    </citation>
    <scope>NUCLEOTIDE SEQUENCE [LARGE SCALE GENOMIC DNA]</scope>
    <source>
        <strain evidence="1 2">Glennie</strain>
    </source>
</reference>
<dbReference type="InterPro" id="IPR054446">
    <property type="entry name" value="CIMIP3-like"/>
</dbReference>
<dbReference type="Pfam" id="PF22581">
    <property type="entry name" value="CIMIP3"/>
    <property type="match status" value="1"/>
</dbReference>
<dbReference type="OMA" id="IVKWSSH"/>
<dbReference type="Ensembl" id="ENSOANT00000056295.1">
    <property type="protein sequence ID" value="ENSOANP00000033897.1"/>
    <property type="gene ID" value="ENSOANG00000050013.1"/>
</dbReference>